<dbReference type="AlphaFoldDB" id="A0A3A3EP84"/>
<feature type="domain" description="AAA+ ATPase" evidence="3">
    <location>
        <begin position="467"/>
        <end position="596"/>
    </location>
</feature>
<proteinExistence type="predicted"/>
<comment type="caution">
    <text evidence="4">The sequence shown here is derived from an EMBL/GenBank/DDBJ whole genome shotgun (WGS) entry which is preliminary data.</text>
</comment>
<dbReference type="PANTHER" id="PTHR23077:SF171">
    <property type="entry name" value="NUCLEAR VALOSIN-CONTAINING PROTEIN-LIKE"/>
    <property type="match status" value="1"/>
</dbReference>
<keyword evidence="1" id="KW-0547">Nucleotide-binding</keyword>
<evidence type="ECO:0000256" key="2">
    <source>
        <dbReference type="ARBA" id="ARBA00022840"/>
    </source>
</evidence>
<evidence type="ECO:0000256" key="1">
    <source>
        <dbReference type="ARBA" id="ARBA00022741"/>
    </source>
</evidence>
<sequence length="671" mass="75464">MMCKEFNMKFDTKSLTCRYVLKLIEHGFFDEEVFDMFSPREIQQISYTTKKNAPLDIDELYDLLSDLSCVENYPRFGLNCSYFLRSIGLNKKIKRLFELTIMSSIKPKFFEFIEDLTMKSSYNYHEVLAALCDLEEADFHECIDELNSLGLGNSDDLDYELPAIPLGLASYLLTSDNYDSKKAISLFLNSVEPASYRLSNFEHIETEHLKKLLSGWKASNGTPVNILLHGAVGTGKTELAKALCESLNLVLMGVSSSCSTNDKARPKFLANKSSPSTRIQNLLIGRKLMGNRRDGVLLVDECEDLFEVDIMGFTESKELLNSLIDNSNSATIWITNHVETLPLSCIRRFDYVLEVPAMSADKRTKHVSESFSPLSVSKDFLARATSNKHLSLANISKAAHGAKLCNYSKNKAEEFISAYFDGVLSASGIDTNELRYKPELKFEHANINLKGSFSTMNDIVNAIESHHGARTLLFGPAGTGKTAFVNHICEEVGFDLISVQASDILSKWVGESEQNIKELFVKATEQEAAIFIDEADSLFASREGAKSNWEIQSVNQLLCNLEMFELPFFAATNFKDKLDKALLRRCDFKLELDYLTEQQVKQMLLKLTGEKSLPPSSTKMLTELNRLTPGDFSVIARKMRFSKKSLSIANVLECLCEEQKVKGLVPRRIGF</sequence>
<dbReference type="GO" id="GO:0016887">
    <property type="term" value="F:ATP hydrolysis activity"/>
    <property type="evidence" value="ECO:0007669"/>
    <property type="project" value="InterPro"/>
</dbReference>
<protein>
    <submittedName>
        <fullName evidence="4">AAA family ATPase</fullName>
    </submittedName>
</protein>
<dbReference type="InterPro" id="IPR050168">
    <property type="entry name" value="AAA_ATPase_domain"/>
</dbReference>
<organism evidence="4 5">
    <name type="scientific">Pseudoalteromonas gelatinilytica</name>
    <dbReference type="NCBI Taxonomy" id="1703256"/>
    <lineage>
        <taxon>Bacteria</taxon>
        <taxon>Pseudomonadati</taxon>
        <taxon>Pseudomonadota</taxon>
        <taxon>Gammaproteobacteria</taxon>
        <taxon>Alteromonadales</taxon>
        <taxon>Pseudoalteromonadaceae</taxon>
        <taxon>Pseudoalteromonas</taxon>
    </lineage>
</organism>
<reference evidence="4 5" key="1">
    <citation type="submission" date="2018-09" db="EMBL/GenBank/DDBJ databases">
        <title>Identification of marine bacteria producing industrial enzymes.</title>
        <authorList>
            <person name="Cheng T.H."/>
            <person name="Saidin J."/>
            <person name="Muhd D.D."/>
            <person name="Isa M.N.M."/>
            <person name="Bakar M.F.A."/>
            <person name="Ismail N."/>
        </authorList>
    </citation>
    <scope>NUCLEOTIDE SEQUENCE [LARGE SCALE GENOMIC DNA]</scope>
    <source>
        <strain evidence="4 5">MNAD 1.6</strain>
    </source>
</reference>
<dbReference type="EMBL" id="QYSE01000001">
    <property type="protein sequence ID" value="RJF37919.1"/>
    <property type="molecule type" value="Genomic_DNA"/>
</dbReference>
<dbReference type="Proteomes" id="UP000265938">
    <property type="component" value="Unassembled WGS sequence"/>
</dbReference>
<accession>A0A3A3EP84</accession>
<dbReference type="InterPro" id="IPR003959">
    <property type="entry name" value="ATPase_AAA_core"/>
</dbReference>
<dbReference type="Pfam" id="PF00004">
    <property type="entry name" value="AAA"/>
    <property type="match status" value="2"/>
</dbReference>
<keyword evidence="2" id="KW-0067">ATP-binding</keyword>
<feature type="domain" description="AAA+ ATPase" evidence="3">
    <location>
        <begin position="222"/>
        <end position="359"/>
    </location>
</feature>
<dbReference type="Gene3D" id="3.40.50.300">
    <property type="entry name" value="P-loop containing nucleotide triphosphate hydrolases"/>
    <property type="match status" value="2"/>
</dbReference>
<dbReference type="InterPro" id="IPR003593">
    <property type="entry name" value="AAA+_ATPase"/>
</dbReference>
<dbReference type="SUPFAM" id="SSF52540">
    <property type="entry name" value="P-loop containing nucleoside triphosphate hydrolases"/>
    <property type="match status" value="2"/>
</dbReference>
<dbReference type="SMART" id="SM00382">
    <property type="entry name" value="AAA"/>
    <property type="match status" value="2"/>
</dbReference>
<dbReference type="PANTHER" id="PTHR23077">
    <property type="entry name" value="AAA-FAMILY ATPASE"/>
    <property type="match status" value="1"/>
</dbReference>
<name>A0A3A3EP84_9GAMM</name>
<evidence type="ECO:0000259" key="3">
    <source>
        <dbReference type="SMART" id="SM00382"/>
    </source>
</evidence>
<evidence type="ECO:0000313" key="4">
    <source>
        <dbReference type="EMBL" id="RJF37919.1"/>
    </source>
</evidence>
<gene>
    <name evidence="4" type="ORF">D4741_07600</name>
</gene>
<dbReference type="CDD" id="cd19481">
    <property type="entry name" value="RecA-like_protease"/>
    <property type="match status" value="1"/>
</dbReference>
<dbReference type="GO" id="GO:0005524">
    <property type="term" value="F:ATP binding"/>
    <property type="evidence" value="ECO:0007669"/>
    <property type="project" value="UniProtKB-KW"/>
</dbReference>
<evidence type="ECO:0000313" key="5">
    <source>
        <dbReference type="Proteomes" id="UP000265938"/>
    </source>
</evidence>
<dbReference type="InterPro" id="IPR027417">
    <property type="entry name" value="P-loop_NTPase"/>
</dbReference>